<gene>
    <name evidence="1" type="ORF">GLOINDRAFT_28310</name>
</gene>
<sequence>MYWLASTKGHGVLLAFPMRPLGSLLSCLDGHCLHTIWVSSCLGGHSTIPLRFTF</sequence>
<organism evidence="1">
    <name type="scientific">Rhizophagus irregularis (strain DAOM 181602 / DAOM 197198 / MUCL 43194)</name>
    <name type="common">Arbuscular mycorrhizal fungus</name>
    <name type="synonym">Glomus intraradices</name>
    <dbReference type="NCBI Taxonomy" id="747089"/>
    <lineage>
        <taxon>Eukaryota</taxon>
        <taxon>Fungi</taxon>
        <taxon>Fungi incertae sedis</taxon>
        <taxon>Mucoromycota</taxon>
        <taxon>Glomeromycotina</taxon>
        <taxon>Glomeromycetes</taxon>
        <taxon>Glomerales</taxon>
        <taxon>Glomeraceae</taxon>
        <taxon>Rhizophagus</taxon>
    </lineage>
</organism>
<evidence type="ECO:0000313" key="1">
    <source>
        <dbReference type="EMBL" id="ESA11412.1"/>
    </source>
</evidence>
<reference evidence="1" key="1">
    <citation type="submission" date="2013-07" db="EMBL/GenBank/DDBJ databases">
        <title>The genome of an arbuscular mycorrhizal fungus provides insights into the evolution of the oldest plant symbiosis.</title>
        <authorList>
            <consortium name="DOE Joint Genome Institute"/>
            <person name="Tisserant E."/>
            <person name="Malbreil M."/>
            <person name="Kuo A."/>
            <person name="Kohler A."/>
            <person name="Symeonidi A."/>
            <person name="Balestrini R."/>
            <person name="Charron P."/>
            <person name="Duensing N."/>
            <person name="Frei-dit-Frey N."/>
            <person name="Gianinazzi-Pearson V."/>
            <person name="Gilbert B."/>
            <person name="Handa Y."/>
            <person name="Hijri M."/>
            <person name="Kaul R."/>
            <person name="Kawaguchi M."/>
            <person name="Krajinski F."/>
            <person name="Lammers P."/>
            <person name="Lapierre D."/>
            <person name="Masclaux F.G."/>
            <person name="Murat C."/>
            <person name="Morin E."/>
            <person name="Ndikumana S."/>
            <person name="Pagni M."/>
            <person name="Petitpierre D."/>
            <person name="Requena N."/>
            <person name="Rosikiewicz P."/>
            <person name="Riley R."/>
            <person name="Saito K."/>
            <person name="San Clemente H."/>
            <person name="Shapiro H."/>
            <person name="van Tuinen D."/>
            <person name="Becard G."/>
            <person name="Bonfante P."/>
            <person name="Paszkowski U."/>
            <person name="Shachar-Hill Y."/>
            <person name="Young J.P."/>
            <person name="Sanders I.R."/>
            <person name="Henrissat B."/>
            <person name="Rensing S.A."/>
            <person name="Grigoriev I.V."/>
            <person name="Corradi N."/>
            <person name="Roux C."/>
            <person name="Martin F."/>
        </authorList>
    </citation>
    <scope>NUCLEOTIDE SEQUENCE</scope>
    <source>
        <strain evidence="1">DAOM 197198</strain>
    </source>
</reference>
<accession>U9TVG6</accession>
<protein>
    <submittedName>
        <fullName evidence="1">Uncharacterized protein</fullName>
    </submittedName>
</protein>
<dbReference type="HOGENOM" id="CLU_3051523_0_0_1"/>
<dbReference type="EMBL" id="KI286024">
    <property type="protein sequence ID" value="ESA11412.1"/>
    <property type="molecule type" value="Genomic_DNA"/>
</dbReference>
<name>U9TVG6_RHIID</name>
<proteinExistence type="predicted"/>
<dbReference type="AlphaFoldDB" id="U9TVG6"/>